<dbReference type="EMBL" id="CAMPGE010013562">
    <property type="protein sequence ID" value="CAI2372286.1"/>
    <property type="molecule type" value="Genomic_DNA"/>
</dbReference>
<comment type="caution">
    <text evidence="1">The sequence shown here is derived from an EMBL/GenBank/DDBJ whole genome shotgun (WGS) entry which is preliminary data.</text>
</comment>
<dbReference type="Proteomes" id="UP001295684">
    <property type="component" value="Unassembled WGS sequence"/>
</dbReference>
<name>A0AAD1UQB1_EUPCR</name>
<proteinExistence type="predicted"/>
<accession>A0AAD1UQB1</accession>
<evidence type="ECO:0000313" key="2">
    <source>
        <dbReference type="Proteomes" id="UP001295684"/>
    </source>
</evidence>
<reference evidence="1" key="1">
    <citation type="submission" date="2023-07" db="EMBL/GenBank/DDBJ databases">
        <authorList>
            <consortium name="AG Swart"/>
            <person name="Singh M."/>
            <person name="Singh A."/>
            <person name="Seah K."/>
            <person name="Emmerich C."/>
        </authorList>
    </citation>
    <scope>NUCLEOTIDE SEQUENCE</scope>
    <source>
        <strain evidence="1">DP1</strain>
    </source>
</reference>
<gene>
    <name evidence="1" type="ORF">ECRASSUSDP1_LOCUS13615</name>
</gene>
<protein>
    <submittedName>
        <fullName evidence="1">Uncharacterized protein</fullName>
    </submittedName>
</protein>
<evidence type="ECO:0000313" key="1">
    <source>
        <dbReference type="EMBL" id="CAI2372286.1"/>
    </source>
</evidence>
<keyword evidence="2" id="KW-1185">Reference proteome</keyword>
<organism evidence="1 2">
    <name type="scientific">Euplotes crassus</name>
    <dbReference type="NCBI Taxonomy" id="5936"/>
    <lineage>
        <taxon>Eukaryota</taxon>
        <taxon>Sar</taxon>
        <taxon>Alveolata</taxon>
        <taxon>Ciliophora</taxon>
        <taxon>Intramacronucleata</taxon>
        <taxon>Spirotrichea</taxon>
        <taxon>Hypotrichia</taxon>
        <taxon>Euplotida</taxon>
        <taxon>Euplotidae</taxon>
        <taxon>Moneuplotes</taxon>
    </lineage>
</organism>
<sequence length="65" mass="7391">MVPICDILIILLCGITKVNLYLTICNQDTSISSQCMKVISMLYSLMVNEEIRLTKKLTLPILQME</sequence>
<dbReference type="AlphaFoldDB" id="A0AAD1UQB1"/>